<organism evidence="1 2">
    <name type="scientific">Nitrosomonas halophila</name>
    <dbReference type="NCBI Taxonomy" id="44576"/>
    <lineage>
        <taxon>Bacteria</taxon>
        <taxon>Pseudomonadati</taxon>
        <taxon>Pseudomonadota</taxon>
        <taxon>Betaproteobacteria</taxon>
        <taxon>Nitrosomonadales</taxon>
        <taxon>Nitrosomonadaceae</taxon>
        <taxon>Nitrosomonas</taxon>
    </lineage>
</organism>
<evidence type="ECO:0000313" key="1">
    <source>
        <dbReference type="EMBL" id="SDY84748.1"/>
    </source>
</evidence>
<dbReference type="STRING" id="44576.SAMN05421881_10695"/>
<protein>
    <submittedName>
        <fullName evidence="1">Uncharacterized protein</fullName>
    </submittedName>
</protein>
<proteinExistence type="predicted"/>
<gene>
    <name evidence="1" type="ORF">SAMN05421881_10695</name>
</gene>
<name>A0A1H3N7F2_9PROT</name>
<dbReference type="AlphaFoldDB" id="A0A1H3N7F2"/>
<dbReference type="EMBL" id="FNOY01000069">
    <property type="protein sequence ID" value="SDY84748.1"/>
    <property type="molecule type" value="Genomic_DNA"/>
</dbReference>
<dbReference type="Proteomes" id="UP000198640">
    <property type="component" value="Unassembled WGS sequence"/>
</dbReference>
<evidence type="ECO:0000313" key="2">
    <source>
        <dbReference type="Proteomes" id="UP000198640"/>
    </source>
</evidence>
<accession>A0A1H3N7F2</accession>
<reference evidence="1 2" key="1">
    <citation type="submission" date="2016-10" db="EMBL/GenBank/DDBJ databases">
        <authorList>
            <person name="de Groot N.N."/>
        </authorList>
    </citation>
    <scope>NUCLEOTIDE SEQUENCE [LARGE SCALE GENOMIC DNA]</scope>
    <source>
        <strain evidence="1 2">Nm1</strain>
    </source>
</reference>
<keyword evidence="2" id="KW-1185">Reference proteome</keyword>
<dbReference type="RefSeq" id="WP_218132837.1">
    <property type="nucleotide sequence ID" value="NZ_FNOY01000069.1"/>
</dbReference>
<sequence>MRVIEPIIRNARELLERGEHLIATAYVGNFASSTITPVVLRVDNEMAKEDSARLIKLAADFNDADFIFVLMEAWSLRKDKLSKVEQIYERYGSIAASPYAVDIMAASLETIHGVWMAEIPIKPKGVSKKKRTFGVPEFKHYTETKGRFVHLLPARDGEQDAGVLH</sequence>